<proteinExistence type="predicted"/>
<dbReference type="InterPro" id="IPR001012">
    <property type="entry name" value="UBX_dom"/>
</dbReference>
<dbReference type="FunFam" id="3.30.420.210:FF:000001">
    <property type="entry name" value="NSFL1 (P97) cofactor (P47)"/>
    <property type="match status" value="1"/>
</dbReference>
<dbReference type="SMART" id="SM00553">
    <property type="entry name" value="SEP"/>
    <property type="match status" value="1"/>
</dbReference>
<dbReference type="GO" id="GO:0005634">
    <property type="term" value="C:nucleus"/>
    <property type="evidence" value="ECO:0007669"/>
    <property type="project" value="UniProtKB-SubCell"/>
</dbReference>
<dbReference type="InterPro" id="IPR036241">
    <property type="entry name" value="NSFL1C_SEP_dom_sf"/>
</dbReference>
<evidence type="ECO:0000259" key="13">
    <source>
        <dbReference type="PROSITE" id="PS50033"/>
    </source>
</evidence>
<evidence type="ECO:0000256" key="9">
    <source>
        <dbReference type="ARBA" id="ARBA00023242"/>
    </source>
</evidence>
<evidence type="ECO:0000313" key="15">
    <source>
        <dbReference type="Proteomes" id="UP000694857"/>
    </source>
</evidence>
<dbReference type="GO" id="GO:0031468">
    <property type="term" value="P:nuclear membrane reassembly"/>
    <property type="evidence" value="ECO:0007669"/>
    <property type="project" value="TreeGrafter"/>
</dbReference>
<dbReference type="GO" id="GO:0043161">
    <property type="term" value="P:proteasome-mediated ubiquitin-dependent protein catabolic process"/>
    <property type="evidence" value="ECO:0007669"/>
    <property type="project" value="TreeGrafter"/>
</dbReference>
<dbReference type="SUPFAM" id="SSF54236">
    <property type="entry name" value="Ubiquitin-like"/>
    <property type="match status" value="1"/>
</dbReference>
<dbReference type="PANTHER" id="PTHR23333:SF24">
    <property type="entry name" value="NSFL1 COFACTOR P47"/>
    <property type="match status" value="1"/>
</dbReference>
<dbReference type="PROSITE" id="PS50033">
    <property type="entry name" value="UBX"/>
    <property type="match status" value="1"/>
</dbReference>
<keyword evidence="5" id="KW-0963">Cytoplasm</keyword>
<dbReference type="Gene3D" id="3.10.20.90">
    <property type="entry name" value="Phosphatidylinositol 3-kinase Catalytic Subunit, Chain A, domain 1"/>
    <property type="match status" value="1"/>
</dbReference>
<feature type="domain" description="UBX" evidence="13">
    <location>
        <begin position="271"/>
        <end position="348"/>
    </location>
</feature>
<dbReference type="GO" id="GO:0000045">
    <property type="term" value="P:autophagosome assembly"/>
    <property type="evidence" value="ECO:0007669"/>
    <property type="project" value="TreeGrafter"/>
</dbReference>
<feature type="compositionally biased region" description="Basic and acidic residues" evidence="12">
    <location>
        <begin position="91"/>
        <end position="103"/>
    </location>
</feature>
<dbReference type="GO" id="GO:0005813">
    <property type="term" value="C:centrosome"/>
    <property type="evidence" value="ECO:0007669"/>
    <property type="project" value="UniProtKB-SubCell"/>
</dbReference>
<dbReference type="GO" id="GO:1990730">
    <property type="term" value="C:VCP-NSFL1C complex"/>
    <property type="evidence" value="ECO:0007669"/>
    <property type="project" value="UniProtKB-ARBA"/>
</dbReference>
<keyword evidence="7" id="KW-0446">Lipid-binding</keyword>
<gene>
    <name evidence="16" type="primary">NSFL1C</name>
</gene>
<keyword evidence="9" id="KW-0539">Nucleus</keyword>
<dbReference type="GO" id="GO:0008289">
    <property type="term" value="F:lipid binding"/>
    <property type="evidence" value="ECO:0007669"/>
    <property type="project" value="UniProtKB-KW"/>
</dbReference>
<protein>
    <recommendedName>
        <fullName evidence="4">NSFL1 cofactor p47</fullName>
    </recommendedName>
    <alternativeName>
        <fullName evidence="11">p97 cofactor p47</fullName>
    </alternativeName>
</protein>
<dbReference type="PROSITE" id="PS51399">
    <property type="entry name" value="SEP"/>
    <property type="match status" value="1"/>
</dbReference>
<dbReference type="Gene3D" id="3.30.420.210">
    <property type="entry name" value="SEP domain"/>
    <property type="match status" value="1"/>
</dbReference>
<feature type="region of interest" description="Disordered" evidence="12">
    <location>
        <begin position="54"/>
        <end position="73"/>
    </location>
</feature>
<comment type="subunit">
    <text evidence="10">Part of a ternary complex containing STX5A, NSFL1C and VCP. NSFL1C forms a homotrimer that binds to one end of a VCP homohexamer. The complex binds to membranes enriched in phosphatidylethanolamine-containing lipids and promotes Golgi membrane fusion. Interaction with VCIP135 leads to dissociation of the complex via ATP hydrolysis by VCP. Binds ubiquitin and mono-ubiquitinated proteins via its N-terminal UBA-like domain when bound to VCP.</text>
</comment>
<dbReference type="FunFam" id="1.10.8.10:FF:000020">
    <property type="entry name" value="NSFL1 (p97) cofactor (p47)"/>
    <property type="match status" value="1"/>
</dbReference>
<dbReference type="Gene3D" id="1.10.8.10">
    <property type="entry name" value="DNA helicase RuvA subunit, C-terminal domain"/>
    <property type="match status" value="1"/>
</dbReference>
<dbReference type="GeneID" id="118881246"/>
<organism evidence="15 16">
    <name type="scientific">Balaenoptera musculus</name>
    <name type="common">Blue whale</name>
    <dbReference type="NCBI Taxonomy" id="9771"/>
    <lineage>
        <taxon>Eukaryota</taxon>
        <taxon>Metazoa</taxon>
        <taxon>Chordata</taxon>
        <taxon>Craniata</taxon>
        <taxon>Vertebrata</taxon>
        <taxon>Euteleostomi</taxon>
        <taxon>Mammalia</taxon>
        <taxon>Eutheria</taxon>
        <taxon>Laurasiatheria</taxon>
        <taxon>Artiodactyla</taxon>
        <taxon>Whippomorpha</taxon>
        <taxon>Cetacea</taxon>
        <taxon>Mysticeti</taxon>
        <taxon>Balaenopteridae</taxon>
        <taxon>Balaenoptera</taxon>
    </lineage>
</organism>
<dbReference type="InterPro" id="IPR029071">
    <property type="entry name" value="Ubiquitin-like_domsf"/>
</dbReference>
<evidence type="ECO:0000256" key="8">
    <source>
        <dbReference type="ARBA" id="ARBA00023212"/>
    </source>
</evidence>
<evidence type="ECO:0000256" key="6">
    <source>
        <dbReference type="ARBA" id="ARBA00023034"/>
    </source>
</evidence>
<dbReference type="SUPFAM" id="SSF102848">
    <property type="entry name" value="NSFL1 (p97 ATPase) cofactor p47, SEP domain"/>
    <property type="match status" value="1"/>
</dbReference>
<feature type="domain" description="SEP" evidence="14">
    <location>
        <begin position="159"/>
        <end position="224"/>
    </location>
</feature>
<accession>A0A8B8VAH6</accession>
<evidence type="ECO:0000256" key="2">
    <source>
        <dbReference type="ARBA" id="ARBA00004300"/>
    </source>
</evidence>
<feature type="region of interest" description="Disordered" evidence="12">
    <location>
        <begin position="241"/>
        <end position="273"/>
    </location>
</feature>
<dbReference type="RefSeq" id="XP_036681851.1">
    <property type="nucleotide sequence ID" value="XM_036825956.1"/>
</dbReference>
<evidence type="ECO:0000256" key="10">
    <source>
        <dbReference type="ARBA" id="ARBA00025968"/>
    </source>
</evidence>
<dbReference type="FunFam" id="3.10.20.90:FF:000093">
    <property type="entry name" value="NSFL1 (P97) cofactor (P47)"/>
    <property type="match status" value="1"/>
</dbReference>
<dbReference type="GO" id="GO:0043130">
    <property type="term" value="F:ubiquitin binding"/>
    <property type="evidence" value="ECO:0007669"/>
    <property type="project" value="TreeGrafter"/>
</dbReference>
<dbReference type="SMART" id="SM00166">
    <property type="entry name" value="UBX"/>
    <property type="match status" value="1"/>
</dbReference>
<reference evidence="16" key="1">
    <citation type="submission" date="2025-08" db="UniProtKB">
        <authorList>
            <consortium name="RefSeq"/>
        </authorList>
    </citation>
    <scope>IDENTIFICATION</scope>
    <source>
        <tissue evidence="16">Epidermis and Blubber</tissue>
    </source>
</reference>
<evidence type="ECO:0000256" key="1">
    <source>
        <dbReference type="ARBA" id="ARBA00004123"/>
    </source>
</evidence>
<evidence type="ECO:0000259" key="14">
    <source>
        <dbReference type="PROSITE" id="PS51399"/>
    </source>
</evidence>
<comment type="subcellular location">
    <subcellularLocation>
        <location evidence="2">Cytoplasm</location>
        <location evidence="2">Cytoskeleton</location>
        <location evidence="2">Microtubule organizing center</location>
        <location evidence="2">Centrosome</location>
    </subcellularLocation>
    <subcellularLocation>
        <location evidence="3">Golgi apparatus</location>
        <location evidence="3">Golgi stack</location>
    </subcellularLocation>
    <subcellularLocation>
        <location evidence="1">Nucleus</location>
    </subcellularLocation>
</comment>
<dbReference type="GO" id="GO:0061025">
    <property type="term" value="P:membrane fusion"/>
    <property type="evidence" value="ECO:0007669"/>
    <property type="project" value="TreeGrafter"/>
</dbReference>
<dbReference type="Pfam" id="PF14555">
    <property type="entry name" value="UBA_4"/>
    <property type="match status" value="1"/>
</dbReference>
<dbReference type="GO" id="GO:0005795">
    <property type="term" value="C:Golgi stack"/>
    <property type="evidence" value="ECO:0007669"/>
    <property type="project" value="UniProtKB-SubCell"/>
</dbReference>
<dbReference type="SUPFAM" id="SSF46934">
    <property type="entry name" value="UBA-like"/>
    <property type="match status" value="1"/>
</dbReference>
<keyword evidence="8" id="KW-0206">Cytoskeleton</keyword>
<dbReference type="CDD" id="cd14348">
    <property type="entry name" value="UBA_p47"/>
    <property type="match status" value="1"/>
</dbReference>
<dbReference type="GO" id="GO:0005829">
    <property type="term" value="C:cytosol"/>
    <property type="evidence" value="ECO:0007669"/>
    <property type="project" value="TreeGrafter"/>
</dbReference>
<dbReference type="CDD" id="cd17162">
    <property type="entry name" value="UBX_UBXN2C"/>
    <property type="match status" value="1"/>
</dbReference>
<dbReference type="InterPro" id="IPR009060">
    <property type="entry name" value="UBA-like_sf"/>
</dbReference>
<sequence>MAAERQDSLREFVAVTGAEEDRARFFLESAGWDLQIALASFYEDGGDEDIVTISQATPSSVSRGTAPSDNRVTSFRDLIHDQDEDEEDEEGQRFEPDGPDLRNRFYAGGSERSGQQIVGPPRKKSPNELVDDLFKGAKEHGAVAVERVSKSPGETSKPRVHVVLKLWKSGFSLDNGELRSYQDPSNAQFLESIRRGEVPAELRRLAHGGQVNLDMEDHRDEDFVKPKGAFKAFTGEGQKLGSTAPQVLNTSSPAQQAENEAKASSSISIDESQPTTNIQIRLADGGRLVQKFNHSHRISDIRLFIADARPAMAATSFVLMTTFPNKELADESQTLKEANLLNAVIVQRLT</sequence>
<evidence type="ECO:0000256" key="7">
    <source>
        <dbReference type="ARBA" id="ARBA00023121"/>
    </source>
</evidence>
<evidence type="ECO:0000313" key="16">
    <source>
        <dbReference type="RefSeq" id="XP_036681851.1"/>
    </source>
</evidence>
<dbReference type="AlphaFoldDB" id="A0A8B8VAH6"/>
<feature type="region of interest" description="Disordered" evidence="12">
    <location>
        <begin position="80"/>
        <end position="126"/>
    </location>
</feature>
<evidence type="ECO:0000256" key="11">
    <source>
        <dbReference type="ARBA" id="ARBA00030329"/>
    </source>
</evidence>
<keyword evidence="6" id="KW-0333">Golgi apparatus</keyword>
<dbReference type="Proteomes" id="UP000694857">
    <property type="component" value="Chromosome 15"/>
</dbReference>
<evidence type="ECO:0000256" key="4">
    <source>
        <dbReference type="ARBA" id="ARBA00019548"/>
    </source>
</evidence>
<dbReference type="CTD" id="55968"/>
<dbReference type="InterPro" id="IPR012989">
    <property type="entry name" value="SEP_domain"/>
</dbReference>
<evidence type="ECO:0000256" key="12">
    <source>
        <dbReference type="SAM" id="MobiDB-lite"/>
    </source>
</evidence>
<dbReference type="GO" id="GO:0007030">
    <property type="term" value="P:Golgi organization"/>
    <property type="evidence" value="ECO:0007669"/>
    <property type="project" value="TreeGrafter"/>
</dbReference>
<keyword evidence="15" id="KW-1185">Reference proteome</keyword>
<name>A0A8B8VAH6_BALMU</name>
<evidence type="ECO:0000256" key="5">
    <source>
        <dbReference type="ARBA" id="ARBA00022490"/>
    </source>
</evidence>
<evidence type="ECO:0000256" key="3">
    <source>
        <dbReference type="ARBA" id="ARBA00004348"/>
    </source>
</evidence>
<dbReference type="PANTHER" id="PTHR23333">
    <property type="entry name" value="UBX DOMAIN CONTAINING PROTEIN"/>
    <property type="match status" value="1"/>
</dbReference>
<dbReference type="Pfam" id="PF00789">
    <property type="entry name" value="UBX"/>
    <property type="match status" value="1"/>
</dbReference>
<dbReference type="Pfam" id="PF08059">
    <property type="entry name" value="SEP"/>
    <property type="match status" value="1"/>
</dbReference>